<reference evidence="4" key="2">
    <citation type="submission" date="2016-10" db="EMBL/GenBank/DDBJ databases">
        <authorList>
            <person name="Varghese N."/>
            <person name="Submissions S."/>
        </authorList>
    </citation>
    <scope>NUCLEOTIDE SEQUENCE [LARGE SCALE GENOMIC DNA]</scope>
    <source>
        <strain evidence="4">Nm10</strain>
    </source>
</reference>
<keyword evidence="4" id="KW-1185">Reference proteome</keyword>
<dbReference type="EMBL" id="FOFX01000001">
    <property type="protein sequence ID" value="SEP63729.1"/>
    <property type="molecule type" value="Genomic_DNA"/>
</dbReference>
<name>A0A0S3AH00_9PROT</name>
<dbReference type="STRING" id="44577.ATY38_03690"/>
<dbReference type="AlphaFoldDB" id="A0A0S3AH00"/>
<proteinExistence type="predicted"/>
<gene>
    <name evidence="1" type="ORF">SAMN05216406_10711</name>
    <name evidence="2" type="ORF">SAMN05421510_100144</name>
</gene>
<organism evidence="2 3">
    <name type="scientific">Nitrosomonas ureae</name>
    <dbReference type="NCBI Taxonomy" id="44577"/>
    <lineage>
        <taxon>Bacteria</taxon>
        <taxon>Pseudomonadati</taxon>
        <taxon>Pseudomonadota</taxon>
        <taxon>Betaproteobacteria</taxon>
        <taxon>Nitrosomonadales</taxon>
        <taxon>Nitrosomonadaceae</taxon>
        <taxon>Nitrosomonas</taxon>
    </lineage>
</organism>
<dbReference type="Proteomes" id="UP000182882">
    <property type="component" value="Unassembled WGS sequence"/>
</dbReference>
<accession>A0A0S3AH00</accession>
<reference evidence="2 3" key="1">
    <citation type="submission" date="2016-10" db="EMBL/GenBank/DDBJ databases">
        <authorList>
            <person name="de Groot N.N."/>
        </authorList>
    </citation>
    <scope>NUCLEOTIDE SEQUENCE [LARGE SCALE GENOMIC DNA]</scope>
    <source>
        <strain evidence="1">Nm10</strain>
        <strain evidence="2 3">Nm9</strain>
    </source>
</reference>
<evidence type="ECO:0000313" key="2">
    <source>
        <dbReference type="EMBL" id="SEP63729.1"/>
    </source>
</evidence>
<sequence length="59" mass="6932">MKPIRKIYQDAPDSIDIPEELRHQPVEIIIWPLTQAEWSELNLSTRHTGKRDENLSNHA</sequence>
<protein>
    <submittedName>
        <fullName evidence="2">Uncharacterized protein</fullName>
    </submittedName>
</protein>
<evidence type="ECO:0000313" key="4">
    <source>
        <dbReference type="Proteomes" id="UP000182882"/>
    </source>
</evidence>
<dbReference type="KEGG" id="nur:ATY38_03690"/>
<dbReference type="RefSeq" id="WP_062558110.1">
    <property type="nucleotide sequence ID" value="NZ_CP013341.1"/>
</dbReference>
<evidence type="ECO:0000313" key="3">
    <source>
        <dbReference type="Proteomes" id="UP000181998"/>
    </source>
</evidence>
<evidence type="ECO:0000313" key="1">
    <source>
        <dbReference type="EMBL" id="SDT87263.1"/>
    </source>
</evidence>
<dbReference type="EMBL" id="FNLN01000007">
    <property type="protein sequence ID" value="SDT87263.1"/>
    <property type="molecule type" value="Genomic_DNA"/>
</dbReference>
<dbReference type="Proteomes" id="UP000181998">
    <property type="component" value="Unassembled WGS sequence"/>
</dbReference>
<dbReference type="OrthoDB" id="5572510at2"/>